<proteinExistence type="predicted"/>
<sequence>MRSQRSACYAIGMLIETITFYETGGWHARTVKADNAHDYAESIADGRTITERDDETFGRVLKVGNGDGADYTLVAVSETGYWSGNKTGQITVAHATITE</sequence>
<dbReference type="EMBL" id="MN444870">
    <property type="protein sequence ID" value="QGH75861.1"/>
    <property type="molecule type" value="Genomic_DNA"/>
</dbReference>
<accession>A0A5Q2WBM2</accession>
<name>A0A5Q2WBM2_9CAUD</name>
<evidence type="ECO:0000313" key="1">
    <source>
        <dbReference type="EMBL" id="QGH75861.1"/>
    </source>
</evidence>
<dbReference type="RefSeq" id="YP_010246791.1">
    <property type="nucleotide sequence ID" value="NC_060137.1"/>
</dbReference>
<gene>
    <name evidence="1" type="primary">138</name>
    <name evidence="1" type="ORF">SEA_SYLEON_138</name>
</gene>
<dbReference type="Proteomes" id="UP000346466">
    <property type="component" value="Segment"/>
</dbReference>
<organism evidence="1 2">
    <name type="scientific">Gordonia phage Syleon</name>
    <dbReference type="NCBI Taxonomy" id="2653718"/>
    <lineage>
        <taxon>Viruses</taxon>
        <taxon>Duplodnaviria</taxon>
        <taxon>Heunggongvirae</taxon>
        <taxon>Uroviricota</taxon>
        <taxon>Caudoviricetes</taxon>
        <taxon>Deeyouvirinae</taxon>
        <taxon>Octobienvirus</taxon>
        <taxon>Octobienvirus syleon</taxon>
    </lineage>
</organism>
<protein>
    <submittedName>
        <fullName evidence="1">Uncharacterized protein</fullName>
    </submittedName>
</protein>
<reference evidence="1 2" key="1">
    <citation type="submission" date="2019-09" db="EMBL/GenBank/DDBJ databases">
        <authorList>
            <person name="Falcon-Lizardi N."/>
            <person name="Rios-Rosa Y."/>
            <person name="Rivera-Cruz A."/>
            <person name="Rivera-Espinal N.S."/>
            <person name="Rodriguez-Cotto F.E."/>
            <person name="Rosa-Flores A.N."/>
            <person name="Rubin M.R."/>
            <person name="Vazquez E."/>
            <person name="Molloy S.D."/>
            <person name="Garlena R.A."/>
            <person name="Russell D.A."/>
            <person name="Pope W.H."/>
            <person name="Jacobs-Sera D."/>
            <person name="Hatfull G.F."/>
        </authorList>
    </citation>
    <scope>NUCLEOTIDE SEQUENCE [LARGE SCALE GENOMIC DNA]</scope>
</reference>
<keyword evidence="2" id="KW-1185">Reference proteome</keyword>
<dbReference type="KEGG" id="vg:70081363"/>
<evidence type="ECO:0000313" key="2">
    <source>
        <dbReference type="Proteomes" id="UP000346466"/>
    </source>
</evidence>
<dbReference type="GeneID" id="70081363"/>